<organism evidence="3 4">
    <name type="scientific">Lepraria neglecta</name>
    <dbReference type="NCBI Taxonomy" id="209136"/>
    <lineage>
        <taxon>Eukaryota</taxon>
        <taxon>Fungi</taxon>
        <taxon>Dikarya</taxon>
        <taxon>Ascomycota</taxon>
        <taxon>Pezizomycotina</taxon>
        <taxon>Lecanoromycetes</taxon>
        <taxon>OSLEUM clade</taxon>
        <taxon>Lecanoromycetidae</taxon>
        <taxon>Lecanorales</taxon>
        <taxon>Lecanorineae</taxon>
        <taxon>Stereocaulaceae</taxon>
        <taxon>Lepraria</taxon>
    </lineage>
</organism>
<sequence>MLQKDSKVLFDITLDFVPKLPDLKLVSFYETQLTKIGVFKTMIVEQPSAILKVPHEVVVPQNSDHREIARFPSLQDRNFRSVLSRLDTFRSDIAGKISSAYGNSASQSQSTKPENSYFETPYPPCDTFQGRTELLKQMQAYFNPSPKPNDTQLTFAICGLGGSGKTQTALKFATSNRHRYQSGVFFLTARSEASLTADLSRICDLLQLGDVSNHLNAFKHWLSQEYHRNWLLIFDNTDDLETVRLSNYIPRTSWGHTIITSRDQAAIGAVAKAGYVLERLEMNEAIRVLLQKAGISDPTWEDHQEARSIVELLGCLPLAVDQAGAYISTRRKTLSSYLRLCRERQSEILKFKPRLGEYEKSVFTTWDINFDQVERDSKEASDILLLFCFFDASNIAETMLDRACSPQKRWNRSGEMSEVGPIDAGVSNELLALIQDEIMFDGAIEKLLSFSLIHLDNDLNGSRNFSIHPLVQHCASQRVSSKTQDQWRLQAIAVVCHAFPRNKYLDPLYGALGNLLPHVLRILKEYHHLADPDSCPAPIKHELLSTLLAASRFSSNSWKREAIDQAKQLAQIEPDAYLRLWLSRRESEVLRMTGKDPRSNNTLAELVDAINVSDDDPVPGGCDARWNAERGGLIHSYAENLIQSGKLESARHELAKWVPLDATSPSSMERIVSRSFKSSLGRTLIFQGYFQEALNLLLPTLQESDTDDFFEGTGWRIVLLSNIGNIYIELDRAAEAEEIISPELKKMVQAGAQNISSGRRLQLVLAESFIRRAMYDRAEEVALNLKTIFEAITDPDMFAKRGIFCVLNMLARIAHFRSRWIETLELWDQNKKALEVLGRQDHSQMGLVQYAIAYALMKIGKLPESLQAFGTGKSMLEDQERRHWIVGFESYWHDYIVECVNLEDTQTPSPHRFLTSKSKPANTTPKPSSSLRFQQNATQSPSSQQFASAPRFNFSSTQKTANENATSATQFSSPLSRRPHLPPAFPVKNREDIEETSSDREDDELLQDNGASHFALSTQPTSKRRRPNPLEAEAEAIIISSDSPSPTSPPKTPLHPTIEEDDPSDPVPAPQFQTSTTIPFRPPLILPPRSPFPPPPALPAIFSPQRRGQKYVPGGLAATVRDWIVETGQVAHNQVQAHAKRAIESAEEVWDVKVMVAKCVVEDEGAGLVLVRERNGERWMLAGRGRGDNEVEVGRVVGVREPFWDVEIGEEGERERWRVGVEWKLLDG</sequence>
<dbReference type="InterPro" id="IPR027417">
    <property type="entry name" value="P-loop_NTPase"/>
</dbReference>
<proteinExistence type="predicted"/>
<dbReference type="Gene3D" id="1.25.40.10">
    <property type="entry name" value="Tetratricopeptide repeat domain"/>
    <property type="match status" value="1"/>
</dbReference>
<keyword evidence="4" id="KW-1185">Reference proteome</keyword>
<evidence type="ECO:0000313" key="3">
    <source>
        <dbReference type="EMBL" id="KAK3173248.1"/>
    </source>
</evidence>
<protein>
    <recommendedName>
        <fullName evidence="2">DUF7779 domain-containing protein</fullName>
    </recommendedName>
</protein>
<dbReference type="Pfam" id="PF25000">
    <property type="entry name" value="DUF7779"/>
    <property type="match status" value="1"/>
</dbReference>
<dbReference type="EMBL" id="JASNWA010000007">
    <property type="protein sequence ID" value="KAK3173248.1"/>
    <property type="molecule type" value="Genomic_DNA"/>
</dbReference>
<reference evidence="3" key="1">
    <citation type="submission" date="2022-11" db="EMBL/GenBank/DDBJ databases">
        <title>Chromosomal genome sequence assembly and mating type (MAT) locus characterization of the leprose asexual lichenized fungus Lepraria neglecta (Nyl.) Erichsen.</title>
        <authorList>
            <person name="Allen J.L."/>
            <person name="Pfeffer B."/>
        </authorList>
    </citation>
    <scope>NUCLEOTIDE SEQUENCE</scope>
    <source>
        <strain evidence="3">Allen 5258</strain>
    </source>
</reference>
<evidence type="ECO:0000256" key="1">
    <source>
        <dbReference type="SAM" id="MobiDB-lite"/>
    </source>
</evidence>
<dbReference type="InterPro" id="IPR056681">
    <property type="entry name" value="DUF7779"/>
</dbReference>
<dbReference type="SUPFAM" id="SSF52540">
    <property type="entry name" value="P-loop containing nucleoside triphosphate hydrolases"/>
    <property type="match status" value="1"/>
</dbReference>
<feature type="compositionally biased region" description="Low complexity" evidence="1">
    <location>
        <begin position="939"/>
        <end position="950"/>
    </location>
</feature>
<dbReference type="Gene3D" id="3.40.50.300">
    <property type="entry name" value="P-loop containing nucleotide triphosphate hydrolases"/>
    <property type="match status" value="1"/>
</dbReference>
<feature type="compositionally biased region" description="Acidic residues" evidence="1">
    <location>
        <begin position="992"/>
        <end position="1005"/>
    </location>
</feature>
<name>A0AAE0DN64_9LECA</name>
<dbReference type="Proteomes" id="UP001276659">
    <property type="component" value="Unassembled WGS sequence"/>
</dbReference>
<evidence type="ECO:0000313" key="4">
    <source>
        <dbReference type="Proteomes" id="UP001276659"/>
    </source>
</evidence>
<gene>
    <name evidence="3" type="ORF">OEA41_006577</name>
</gene>
<feature type="domain" description="DUF7779" evidence="2">
    <location>
        <begin position="373"/>
        <end position="482"/>
    </location>
</feature>
<feature type="compositionally biased region" description="Polar residues" evidence="1">
    <location>
        <begin position="910"/>
        <end position="938"/>
    </location>
</feature>
<feature type="region of interest" description="Disordered" evidence="1">
    <location>
        <begin position="910"/>
        <end position="1005"/>
    </location>
</feature>
<feature type="compositionally biased region" description="Polar residues" evidence="1">
    <location>
        <begin position="953"/>
        <end position="971"/>
    </location>
</feature>
<evidence type="ECO:0000259" key="2">
    <source>
        <dbReference type="Pfam" id="PF25000"/>
    </source>
</evidence>
<accession>A0AAE0DN64</accession>
<comment type="caution">
    <text evidence="3">The sequence shown here is derived from an EMBL/GenBank/DDBJ whole genome shotgun (WGS) entry which is preliminary data.</text>
</comment>
<dbReference type="InterPro" id="IPR011990">
    <property type="entry name" value="TPR-like_helical_dom_sf"/>
</dbReference>
<dbReference type="PANTHER" id="PTHR35205:SF1">
    <property type="entry name" value="ZU5 DOMAIN-CONTAINING PROTEIN"/>
    <property type="match status" value="1"/>
</dbReference>
<dbReference type="PANTHER" id="PTHR35205">
    <property type="entry name" value="NB-ARC AND TPR DOMAIN PROTEIN"/>
    <property type="match status" value="1"/>
</dbReference>
<dbReference type="GO" id="GO:0043531">
    <property type="term" value="F:ADP binding"/>
    <property type="evidence" value="ECO:0007669"/>
    <property type="project" value="InterPro"/>
</dbReference>
<dbReference type="AlphaFoldDB" id="A0AAE0DN64"/>
<feature type="region of interest" description="Disordered" evidence="1">
    <location>
        <begin position="1037"/>
        <end position="1082"/>
    </location>
</feature>